<dbReference type="CDD" id="cd06782">
    <property type="entry name" value="cpPDZ_CPP-like"/>
    <property type="match status" value="1"/>
</dbReference>
<reference evidence="7 8" key="1">
    <citation type="journal article" date="2009" name="PLoS ONE">
        <title>Complete genome sequence of the aerobic CO-oxidizing thermophile Thermomicrobium roseum.</title>
        <authorList>
            <person name="Wu D."/>
            <person name="Raymond J."/>
            <person name="Wu M."/>
            <person name="Chatterji S."/>
            <person name="Ren Q."/>
            <person name="Graham J.E."/>
            <person name="Bryant D.A."/>
            <person name="Robb F."/>
            <person name="Colman A."/>
            <person name="Tallon L.J."/>
            <person name="Badger J.H."/>
            <person name="Madupu R."/>
            <person name="Ward N.L."/>
            <person name="Eisen J.A."/>
        </authorList>
    </citation>
    <scope>NUCLEOTIDE SEQUENCE [LARGE SCALE GENOMIC DNA]</scope>
    <source>
        <strain evidence="8">ATCC 27502 / DSM 5159 / P-2</strain>
    </source>
</reference>
<gene>
    <name evidence="7" type="ordered locus">trd_0487</name>
</gene>
<keyword evidence="8" id="KW-1185">Reference proteome</keyword>
<dbReference type="SMART" id="SM00245">
    <property type="entry name" value="TSPc"/>
    <property type="match status" value="1"/>
</dbReference>
<dbReference type="InterPro" id="IPR029045">
    <property type="entry name" value="ClpP/crotonase-like_dom_sf"/>
</dbReference>
<dbReference type="InterPro" id="IPR004447">
    <property type="entry name" value="Peptidase_S41A"/>
</dbReference>
<dbReference type="PANTHER" id="PTHR32060">
    <property type="entry name" value="TAIL-SPECIFIC PROTEASE"/>
    <property type="match status" value="1"/>
</dbReference>
<dbReference type="GO" id="GO:0004175">
    <property type="term" value="F:endopeptidase activity"/>
    <property type="evidence" value="ECO:0007669"/>
    <property type="project" value="TreeGrafter"/>
</dbReference>
<evidence type="ECO:0000313" key="7">
    <source>
        <dbReference type="EMBL" id="ACM04592.1"/>
    </source>
</evidence>
<evidence type="ECO:0000256" key="3">
    <source>
        <dbReference type="ARBA" id="ARBA00022801"/>
    </source>
</evidence>
<dbReference type="InterPro" id="IPR036034">
    <property type="entry name" value="PDZ_sf"/>
</dbReference>
<dbReference type="PROSITE" id="PS50106">
    <property type="entry name" value="PDZ"/>
    <property type="match status" value="1"/>
</dbReference>
<evidence type="ECO:0000256" key="4">
    <source>
        <dbReference type="ARBA" id="ARBA00022825"/>
    </source>
</evidence>
<sequence length="423" mass="45131">MRAETRPKRNSGSSRGPWVLLSLALFLAGFAIGQEWPRPLATPTPAIMPTAAVMPTPVAVFSEAWSLLHEHYVDPAALDDQRLLAGALRGLADAVGDNGHTRYLTAEELAQHSEQLSGEYSGVGIEISEQDNTIVVRDVFAGSPAARAGIQPGDVLVAVDGIPVSELGLDGVVQRVRGPEGTVVTLVIQQVGKASPLEVRLVRSKVRFSGVRWAVLAERVGLLRVSSFAAGTAEDARQGLSELAAAGARGVILDLRGNPGGLVDQAVDVAGLFLPPDTVVLRSRDRSGKETVYRTKPDAQPVTLPLVVLVNRETASAAEIVAGALQDHRRAVIIGERTFGTGTVLAEFRLRDGSALLIGTQVWVTPNGRVIWRNGIEPDITVAPAAEDVTIVPRRGEILPAEQIRSDSQLLAAWEYLLERDRA</sequence>
<name>B9KYE2_THERP</name>
<dbReference type="CDD" id="cd07560">
    <property type="entry name" value="Peptidase_S41_CPP"/>
    <property type="match status" value="1"/>
</dbReference>
<proteinExistence type="inferred from homology"/>
<dbReference type="GO" id="GO:0008236">
    <property type="term" value="F:serine-type peptidase activity"/>
    <property type="evidence" value="ECO:0007669"/>
    <property type="project" value="UniProtKB-KW"/>
</dbReference>
<dbReference type="Proteomes" id="UP000000447">
    <property type="component" value="Chromosome"/>
</dbReference>
<dbReference type="RefSeq" id="WP_012641892.1">
    <property type="nucleotide sequence ID" value="NC_011959.1"/>
</dbReference>
<dbReference type="AlphaFoldDB" id="B9KYE2"/>
<dbReference type="OrthoDB" id="9812068at2"/>
<dbReference type="GO" id="GO:0007165">
    <property type="term" value="P:signal transduction"/>
    <property type="evidence" value="ECO:0007669"/>
    <property type="project" value="TreeGrafter"/>
</dbReference>
<dbReference type="InterPro" id="IPR041489">
    <property type="entry name" value="PDZ_6"/>
</dbReference>
<dbReference type="EMBL" id="CP001275">
    <property type="protein sequence ID" value="ACM04592.1"/>
    <property type="molecule type" value="Genomic_DNA"/>
</dbReference>
<dbReference type="InterPro" id="IPR001478">
    <property type="entry name" value="PDZ"/>
</dbReference>
<dbReference type="KEGG" id="tro:trd_0487"/>
<dbReference type="Gene3D" id="3.30.750.44">
    <property type="match status" value="1"/>
</dbReference>
<organism evidence="7 8">
    <name type="scientific">Thermomicrobium roseum (strain ATCC 27502 / DSM 5159 / P-2)</name>
    <dbReference type="NCBI Taxonomy" id="309801"/>
    <lineage>
        <taxon>Bacteria</taxon>
        <taxon>Pseudomonadati</taxon>
        <taxon>Thermomicrobiota</taxon>
        <taxon>Thermomicrobia</taxon>
        <taxon>Thermomicrobiales</taxon>
        <taxon>Thermomicrobiaceae</taxon>
        <taxon>Thermomicrobium</taxon>
    </lineage>
</organism>
<dbReference type="Gene3D" id="2.30.42.10">
    <property type="match status" value="1"/>
</dbReference>
<keyword evidence="3 5" id="KW-0378">Hydrolase</keyword>
<protein>
    <submittedName>
        <fullName evidence="7">Carboxyl-terminal processing protease</fullName>
    </submittedName>
</protein>
<accession>B9KYE2</accession>
<keyword evidence="2 5" id="KW-0645">Protease</keyword>
<comment type="similarity">
    <text evidence="1 5">Belongs to the peptidase S41A family.</text>
</comment>
<dbReference type="PANTHER" id="PTHR32060:SF30">
    <property type="entry name" value="CARBOXY-TERMINAL PROCESSING PROTEASE CTPA"/>
    <property type="match status" value="1"/>
</dbReference>
<feature type="domain" description="PDZ" evidence="6">
    <location>
        <begin position="109"/>
        <end position="191"/>
    </location>
</feature>
<evidence type="ECO:0000256" key="2">
    <source>
        <dbReference type="ARBA" id="ARBA00022670"/>
    </source>
</evidence>
<dbReference type="NCBIfam" id="TIGR00225">
    <property type="entry name" value="prc"/>
    <property type="match status" value="1"/>
</dbReference>
<dbReference type="GO" id="GO:0030288">
    <property type="term" value="C:outer membrane-bounded periplasmic space"/>
    <property type="evidence" value="ECO:0007669"/>
    <property type="project" value="TreeGrafter"/>
</dbReference>
<dbReference type="GO" id="GO:0006508">
    <property type="term" value="P:proteolysis"/>
    <property type="evidence" value="ECO:0007669"/>
    <property type="project" value="UniProtKB-KW"/>
</dbReference>
<dbReference type="InterPro" id="IPR005151">
    <property type="entry name" value="Tail-specific_protease"/>
</dbReference>
<dbReference type="Pfam" id="PF17820">
    <property type="entry name" value="PDZ_6"/>
    <property type="match status" value="1"/>
</dbReference>
<dbReference type="HOGENOM" id="CLU_017295_3_0_0"/>
<keyword evidence="4 5" id="KW-0720">Serine protease</keyword>
<dbReference type="Pfam" id="PF03572">
    <property type="entry name" value="Peptidase_S41"/>
    <property type="match status" value="1"/>
</dbReference>
<evidence type="ECO:0000313" key="8">
    <source>
        <dbReference type="Proteomes" id="UP000000447"/>
    </source>
</evidence>
<dbReference type="MEROPS" id="S41.010"/>
<evidence type="ECO:0000256" key="5">
    <source>
        <dbReference type="RuleBase" id="RU004404"/>
    </source>
</evidence>
<evidence type="ECO:0000259" key="6">
    <source>
        <dbReference type="PROSITE" id="PS50106"/>
    </source>
</evidence>
<dbReference type="SUPFAM" id="SSF50156">
    <property type="entry name" value="PDZ domain-like"/>
    <property type="match status" value="1"/>
</dbReference>
<dbReference type="SMART" id="SM00228">
    <property type="entry name" value="PDZ"/>
    <property type="match status" value="1"/>
</dbReference>
<dbReference type="FunFam" id="2.30.42.10:FF:000063">
    <property type="entry name" value="Peptidase, S41 family"/>
    <property type="match status" value="1"/>
</dbReference>
<dbReference type="eggNOG" id="COG0793">
    <property type="taxonomic scope" value="Bacteria"/>
</dbReference>
<dbReference type="Gene3D" id="3.90.226.10">
    <property type="entry name" value="2-enoyl-CoA Hydratase, Chain A, domain 1"/>
    <property type="match status" value="1"/>
</dbReference>
<evidence type="ECO:0000256" key="1">
    <source>
        <dbReference type="ARBA" id="ARBA00009179"/>
    </source>
</evidence>
<dbReference type="SUPFAM" id="SSF52096">
    <property type="entry name" value="ClpP/crotonase"/>
    <property type="match status" value="1"/>
</dbReference>
<dbReference type="STRING" id="309801.trd_0487"/>